<evidence type="ECO:0000259" key="2">
    <source>
        <dbReference type="PROSITE" id="PS50304"/>
    </source>
</evidence>
<evidence type="ECO:0000256" key="1">
    <source>
        <dbReference type="SAM" id="Coils"/>
    </source>
</evidence>
<dbReference type="SMART" id="SM00333">
    <property type="entry name" value="TUDOR"/>
    <property type="match status" value="1"/>
</dbReference>
<organism evidence="3 4">
    <name type="scientific">Elaeophora elaphi</name>
    <dbReference type="NCBI Taxonomy" id="1147741"/>
    <lineage>
        <taxon>Eukaryota</taxon>
        <taxon>Metazoa</taxon>
        <taxon>Ecdysozoa</taxon>
        <taxon>Nematoda</taxon>
        <taxon>Chromadorea</taxon>
        <taxon>Rhabditida</taxon>
        <taxon>Spirurina</taxon>
        <taxon>Spiruromorpha</taxon>
        <taxon>Filarioidea</taxon>
        <taxon>Onchocercidae</taxon>
        <taxon>Elaeophora</taxon>
    </lineage>
</organism>
<protein>
    <submittedName>
        <fullName evidence="4">Tudor domain-containing protein</fullName>
    </submittedName>
</protein>
<proteinExistence type="predicted"/>
<dbReference type="Gene3D" id="2.40.50.90">
    <property type="match status" value="1"/>
</dbReference>
<accession>A0A0R3RIV6</accession>
<dbReference type="STRING" id="1147741.A0A0R3RIV6"/>
<dbReference type="GO" id="GO:0005737">
    <property type="term" value="C:cytoplasm"/>
    <property type="evidence" value="ECO:0007669"/>
    <property type="project" value="UniProtKB-ARBA"/>
</dbReference>
<dbReference type="SUPFAM" id="SSF63748">
    <property type="entry name" value="Tudor/PWWP/MBT"/>
    <property type="match status" value="1"/>
</dbReference>
<dbReference type="InterPro" id="IPR002999">
    <property type="entry name" value="Tudor"/>
</dbReference>
<reference evidence="4" key="1">
    <citation type="submission" date="2017-02" db="UniProtKB">
        <authorList>
            <consortium name="WormBaseParasite"/>
        </authorList>
    </citation>
    <scope>IDENTIFICATION</scope>
</reference>
<dbReference type="WBParaSite" id="EEL_0000141401-mRNA-1">
    <property type="protein sequence ID" value="EEL_0000141401-mRNA-1"/>
    <property type="gene ID" value="EEL_0000141401"/>
</dbReference>
<evidence type="ECO:0000313" key="4">
    <source>
        <dbReference type="WBParaSite" id="EEL_0000141401-mRNA-1"/>
    </source>
</evidence>
<dbReference type="Gene3D" id="2.30.30.140">
    <property type="match status" value="1"/>
</dbReference>
<keyword evidence="3" id="KW-1185">Reference proteome</keyword>
<dbReference type="InterPro" id="IPR035437">
    <property type="entry name" value="SNase_OB-fold_sf"/>
</dbReference>
<feature type="domain" description="Tudor" evidence="2">
    <location>
        <begin position="531"/>
        <end position="589"/>
    </location>
</feature>
<evidence type="ECO:0000313" key="3">
    <source>
        <dbReference type="Proteomes" id="UP000050640"/>
    </source>
</evidence>
<dbReference type="Pfam" id="PF00567">
    <property type="entry name" value="TUDOR"/>
    <property type="match status" value="1"/>
</dbReference>
<dbReference type="CDD" id="cd20379">
    <property type="entry name" value="Tudor_dTUD-like"/>
    <property type="match status" value="1"/>
</dbReference>
<dbReference type="PROSITE" id="PS50304">
    <property type="entry name" value="TUDOR"/>
    <property type="match status" value="1"/>
</dbReference>
<name>A0A0R3RIV6_9BILA</name>
<dbReference type="AlphaFoldDB" id="A0A0R3RIV6"/>
<sequence length="657" mass="74075">LEIDKEYTVCITTFGNDVYWGKVVQATYSPTARRTCVAANVEDISCDYMESGRNNMTVASIEKSIKISEEILREKNERLQIERELFEMKKSKCEQNWTLQTMQFQFATILKRLDAISMPLTPAAADGCNLLPNLTSLPVEVDNSITPNMNPCSLPSTYQTSSQVLAGNPSLSVPIPNNLSLDPMAVQQLPPACSNQRGKFNVYTPVATEIMNPCSVHPSVGDFSEMYSSSVPLTTVPERPALPTSTLISVLRIRQFQLSDGEIPAMNDEDLNNNFQQREYNPKQISLRKMQYGEPPSYVLNGCYGARLEASSGIQQQALTKQYHQLENGLIDMGYAIQQVERGLESSERLNTGGSGSGCVLKEPISLCEEQEKTFYVNRSLDKNNYVLQKTERLHVPKMSHFRDAAVCDVLGVARSEDEDNQNVASFNAGSLSTVAFDRRILIGILKYTPYMPYTEVGEQAVYTVKRSDDDLSNQNWPLFFVQIQNEGLLDIINLYVDCATAAEPLPTEDIVRYFKYVQWSDKLVFIIYTSAKVGRLCVSYCHAFQAKLRAVITAIYDNDVEVHYIDYGNYEKVTYNDLHSINQLPTITRMHPAMAIPCLLSDLSDIHTDFNNCTQNDILRFMDTVSCEKPFFKLKFLRKRSDGVMIVQLMDSISKP</sequence>
<keyword evidence="1" id="KW-0175">Coiled coil</keyword>
<feature type="coiled-coil region" evidence="1">
    <location>
        <begin position="69"/>
        <end position="96"/>
    </location>
</feature>
<dbReference type="Proteomes" id="UP000050640">
    <property type="component" value="Unplaced"/>
</dbReference>